<comment type="caution">
    <text evidence="2">The sequence shown here is derived from an EMBL/GenBank/DDBJ whole genome shotgun (WGS) entry which is preliminary data.</text>
</comment>
<dbReference type="Pfam" id="PF20316">
    <property type="entry name" value="DUF6612"/>
    <property type="match status" value="1"/>
</dbReference>
<evidence type="ECO:0000313" key="3">
    <source>
        <dbReference type="Proteomes" id="UP000216133"/>
    </source>
</evidence>
<sequence>MRRGGRNAFVYVFFGLLFFTSACNTDAKEENLTREEAIIAKTIEKGESVDSFMIEMGMYEDYIWEDGSTEYDYVFLSGTDFLERSHSRSTQKYGNEETETIGFLAEIYRDTEEVYLNMNNEGWRKANPSDYQYEMTEYEGAIDFLGNIQNMREVMIKENESEYEISYSGEDESLYEGYALPSPLIKEATSFVVTGSPEVFFRIEKEDYTIREFTTKFFYEDEAESGAEAILTVETYFDEINEVEDVVIPNEVIEEAKVNE</sequence>
<feature type="chain" id="PRO_5013283860" evidence="1">
    <location>
        <begin position="28"/>
        <end position="260"/>
    </location>
</feature>
<dbReference type="EMBL" id="NPBS01000053">
    <property type="protein sequence ID" value="PAF25977.1"/>
    <property type="molecule type" value="Genomic_DNA"/>
</dbReference>
<proteinExistence type="predicted"/>
<organism evidence="2 3">
    <name type="scientific">Shouchella clausii</name>
    <name type="common">Alkalihalobacillus clausii</name>
    <dbReference type="NCBI Taxonomy" id="79880"/>
    <lineage>
        <taxon>Bacteria</taxon>
        <taxon>Bacillati</taxon>
        <taxon>Bacillota</taxon>
        <taxon>Bacilli</taxon>
        <taxon>Bacillales</taxon>
        <taxon>Bacillaceae</taxon>
        <taxon>Shouchella</taxon>
    </lineage>
</organism>
<feature type="signal peptide" evidence="1">
    <location>
        <begin position="1"/>
        <end position="27"/>
    </location>
</feature>
<evidence type="ECO:0000256" key="1">
    <source>
        <dbReference type="SAM" id="SignalP"/>
    </source>
</evidence>
<dbReference type="AlphaFoldDB" id="A0A268S0K1"/>
<reference evidence="2 3" key="1">
    <citation type="submission" date="2017-07" db="EMBL/GenBank/DDBJ databases">
        <title>Isolation and whole genome analysis of endospore-forming bacteria from heroin.</title>
        <authorList>
            <person name="Kalinowski J."/>
            <person name="Ahrens B."/>
            <person name="Al-Dilaimi A."/>
            <person name="Winkler A."/>
            <person name="Wibberg D."/>
            <person name="Schleenbecker U."/>
            <person name="Ruckert C."/>
            <person name="Wolfel R."/>
            <person name="Grass G."/>
        </authorList>
    </citation>
    <scope>NUCLEOTIDE SEQUENCE [LARGE SCALE GENOMIC DNA]</scope>
    <source>
        <strain evidence="2 3">7523-2</strain>
    </source>
</reference>
<dbReference type="InterPro" id="IPR046720">
    <property type="entry name" value="DUF6612"/>
</dbReference>
<evidence type="ECO:0000313" key="2">
    <source>
        <dbReference type="EMBL" id="PAF25977.1"/>
    </source>
</evidence>
<name>A0A268S0K1_SHOCL</name>
<gene>
    <name evidence="2" type="ORF">CHH61_10855</name>
</gene>
<accession>A0A268S0K1</accession>
<protein>
    <submittedName>
        <fullName evidence="2">Uncharacterized protein</fullName>
    </submittedName>
</protein>
<dbReference type="PROSITE" id="PS51257">
    <property type="entry name" value="PROKAR_LIPOPROTEIN"/>
    <property type="match status" value="1"/>
</dbReference>
<keyword evidence="1" id="KW-0732">Signal</keyword>
<dbReference type="Proteomes" id="UP000216133">
    <property type="component" value="Unassembled WGS sequence"/>
</dbReference>